<gene>
    <name evidence="1" type="ORF">DCAR_017169</name>
    <name evidence="2" type="ORF">DCAR_0519626</name>
</gene>
<reference evidence="2" key="2">
    <citation type="submission" date="2022-03" db="EMBL/GenBank/DDBJ databases">
        <title>Draft title - Genomic analysis of global carrot germplasm unveils the trajectory of domestication and the origin of high carotenoid orange carrot.</title>
        <authorList>
            <person name="Iorizzo M."/>
            <person name="Ellison S."/>
            <person name="Senalik D."/>
            <person name="Macko-Podgorni A."/>
            <person name="Grzebelus D."/>
            <person name="Bostan H."/>
            <person name="Rolling W."/>
            <person name="Curaba J."/>
            <person name="Simon P."/>
        </authorList>
    </citation>
    <scope>NUCLEOTIDE SEQUENCE</scope>
    <source>
        <tissue evidence="2">Leaf</tissue>
    </source>
</reference>
<protein>
    <submittedName>
        <fullName evidence="1">Uncharacterized protein</fullName>
    </submittedName>
</protein>
<dbReference type="EMBL" id="CP093347">
    <property type="protein sequence ID" value="WOH00268.1"/>
    <property type="molecule type" value="Genomic_DNA"/>
</dbReference>
<dbReference type="Proteomes" id="UP000077755">
    <property type="component" value="Chromosome 5"/>
</dbReference>
<keyword evidence="3" id="KW-1185">Reference proteome</keyword>
<name>A0A164Y3J0_DAUCS</name>
<sequence>MGMGTCKGNYEIMSEEEYENWLWTDDEEEEQEGKIIEITDDEDAEAVNMLMEGVGQERMGGRQ</sequence>
<accession>A0A164Y3J0</accession>
<evidence type="ECO:0000313" key="2">
    <source>
        <dbReference type="EMBL" id="WOH00268.1"/>
    </source>
</evidence>
<evidence type="ECO:0000313" key="1">
    <source>
        <dbReference type="EMBL" id="KZM93924.1"/>
    </source>
</evidence>
<dbReference type="EMBL" id="LNRQ01000005">
    <property type="protein sequence ID" value="KZM93924.1"/>
    <property type="molecule type" value="Genomic_DNA"/>
</dbReference>
<organism evidence="1">
    <name type="scientific">Daucus carota subsp. sativus</name>
    <name type="common">Carrot</name>
    <dbReference type="NCBI Taxonomy" id="79200"/>
    <lineage>
        <taxon>Eukaryota</taxon>
        <taxon>Viridiplantae</taxon>
        <taxon>Streptophyta</taxon>
        <taxon>Embryophyta</taxon>
        <taxon>Tracheophyta</taxon>
        <taxon>Spermatophyta</taxon>
        <taxon>Magnoliopsida</taxon>
        <taxon>eudicotyledons</taxon>
        <taxon>Gunneridae</taxon>
        <taxon>Pentapetalae</taxon>
        <taxon>asterids</taxon>
        <taxon>campanulids</taxon>
        <taxon>Apiales</taxon>
        <taxon>Apiaceae</taxon>
        <taxon>Apioideae</taxon>
        <taxon>Scandiceae</taxon>
        <taxon>Daucinae</taxon>
        <taxon>Daucus</taxon>
        <taxon>Daucus sect. Daucus</taxon>
    </lineage>
</organism>
<dbReference type="Gramene" id="KZM93924">
    <property type="protein sequence ID" value="KZM93924"/>
    <property type="gene ID" value="DCAR_017169"/>
</dbReference>
<proteinExistence type="predicted"/>
<dbReference type="AlphaFoldDB" id="A0A164Y3J0"/>
<reference evidence="1" key="1">
    <citation type="journal article" date="2016" name="Nat. Genet.">
        <title>A high-quality carrot genome assembly provides new insights into carotenoid accumulation and asterid genome evolution.</title>
        <authorList>
            <person name="Iorizzo M."/>
            <person name="Ellison S."/>
            <person name="Senalik D."/>
            <person name="Zeng P."/>
            <person name="Satapoomin P."/>
            <person name="Huang J."/>
            <person name="Bowman M."/>
            <person name="Iovene M."/>
            <person name="Sanseverino W."/>
            <person name="Cavagnaro P."/>
            <person name="Yildiz M."/>
            <person name="Macko-Podgorni A."/>
            <person name="Moranska E."/>
            <person name="Grzebelus E."/>
            <person name="Grzebelus D."/>
            <person name="Ashrafi H."/>
            <person name="Zheng Z."/>
            <person name="Cheng S."/>
            <person name="Spooner D."/>
            <person name="Van Deynze A."/>
            <person name="Simon P."/>
        </authorList>
    </citation>
    <scope>NUCLEOTIDE SEQUENCE [LARGE SCALE GENOMIC DNA]</scope>
    <source>
        <tissue evidence="1">Leaf</tissue>
    </source>
</reference>
<evidence type="ECO:0000313" key="3">
    <source>
        <dbReference type="Proteomes" id="UP000077755"/>
    </source>
</evidence>